<accession>A0ABT3WQZ7</accession>
<evidence type="ECO:0000259" key="5">
    <source>
        <dbReference type="Pfam" id="PF01103"/>
    </source>
</evidence>
<dbReference type="Gene3D" id="2.40.160.50">
    <property type="entry name" value="membrane protein fhac: a member of the omp85/tpsb transporter family"/>
    <property type="match status" value="1"/>
</dbReference>
<dbReference type="PANTHER" id="PTHR12815:SF42">
    <property type="entry name" value="BACTERIAL SURFACE ANTIGEN (D15) DOMAIN-CONTAINING PROTEIN"/>
    <property type="match status" value="1"/>
</dbReference>
<dbReference type="Gene3D" id="3.10.20.310">
    <property type="entry name" value="membrane protein fhac"/>
    <property type="match status" value="1"/>
</dbReference>
<dbReference type="InterPro" id="IPR010827">
    <property type="entry name" value="BamA/TamA_POTRA"/>
</dbReference>
<comment type="subcellular location">
    <subcellularLocation>
        <location evidence="1">Membrane</location>
    </subcellularLocation>
</comment>
<evidence type="ECO:0000313" key="8">
    <source>
        <dbReference type="Proteomes" id="UP001165575"/>
    </source>
</evidence>
<keyword evidence="4" id="KW-0732">Signal</keyword>
<comment type="caution">
    <text evidence="7">The sequence shown here is derived from an EMBL/GenBank/DDBJ whole genome shotgun (WGS) entry which is preliminary data.</text>
</comment>
<keyword evidence="8" id="KW-1185">Reference proteome</keyword>
<evidence type="ECO:0000256" key="1">
    <source>
        <dbReference type="ARBA" id="ARBA00004370"/>
    </source>
</evidence>
<dbReference type="InterPro" id="IPR039910">
    <property type="entry name" value="D15-like"/>
</dbReference>
<dbReference type="PANTHER" id="PTHR12815">
    <property type="entry name" value="SORTING AND ASSEMBLY MACHINERY SAMM50 PROTEIN FAMILY MEMBER"/>
    <property type="match status" value="1"/>
</dbReference>
<organism evidence="7 8">
    <name type="scientific">Bombella pollinis</name>
    <dbReference type="NCBI Taxonomy" id="2967337"/>
    <lineage>
        <taxon>Bacteria</taxon>
        <taxon>Pseudomonadati</taxon>
        <taxon>Pseudomonadota</taxon>
        <taxon>Alphaproteobacteria</taxon>
        <taxon>Acetobacterales</taxon>
        <taxon>Acetobacteraceae</taxon>
        <taxon>Bombella</taxon>
    </lineage>
</organism>
<evidence type="ECO:0000256" key="4">
    <source>
        <dbReference type="SAM" id="SignalP"/>
    </source>
</evidence>
<feature type="signal peptide" evidence="4">
    <location>
        <begin position="1"/>
        <end position="32"/>
    </location>
</feature>
<evidence type="ECO:0000313" key="7">
    <source>
        <dbReference type="EMBL" id="MCX5619256.1"/>
    </source>
</evidence>
<dbReference type="Proteomes" id="UP001165575">
    <property type="component" value="Unassembled WGS sequence"/>
</dbReference>
<dbReference type="RefSeq" id="WP_266137414.1">
    <property type="nucleotide sequence ID" value="NZ_JANIDX010000002.1"/>
</dbReference>
<name>A0ABT3WQZ7_9PROT</name>
<evidence type="ECO:0000259" key="6">
    <source>
        <dbReference type="Pfam" id="PF07244"/>
    </source>
</evidence>
<protein>
    <submittedName>
        <fullName evidence="7">BamA/TamA family outer membrane protein</fullName>
    </submittedName>
</protein>
<sequence length="683" mass="73685">MQRLTEGINKKLCGVRRVLCIVSLIVPTHLFAAEQNDSLPKVQALPKKGVAYEVDIAQTDDTTISDNMAAASQLVSLQKTRHVGPYALAGRIRGDYARLQGALQSRGYYAGRVVVRVSLHGKTLEGTAPDLASFLNEAEADDKVQVRIQAEPGIQFTIGQIVITPLAATPAEGLAKDKEPSLSEAERKSMGVQEGQPAIAGDILAAQGRLSHFLQEEGYGLADVQTPQAMLRPNHQIDVYIKMKRGPKLIVGPIALEGLKRVKERYVRRRLALKEGQLYQPSAIEQARLDLGSTGLFSSIQQRNADYVLPLPPQGASAKGKVDKKGKAPPLPAGAEGALPLSFDFDEGKRHRITGDVGYSTDLGGRAGVSWLHRNLLGNGEQLRVAALATGLGGTAQQGVGYDAYVDFTKPDFLKRSQTLNVRLEGIRQLLYSYGQTAFLLHGGVSRPLGKDLSGSIGATVEQEHIRQFGHKAEYFIASLPLQLDYDGTHRSNPIEPATHGVKASIGVTPSLSLEHQTSFFIPMNAQASTYFDLTHLGLTKPGNSVIALRAMVGSVQGATTWHLPPDQRLYAGGPGSVRGYRYQGVGPQYQHTKYAIGGTAMDAGTVEFRQRLPKNLGVVGFVDAGQVSSGSIPAHGKLRVGYGGGVRYFTPIGPVRVDVAFPLHRAERGDRWELYLGLGETF</sequence>
<evidence type="ECO:0000256" key="2">
    <source>
        <dbReference type="ARBA" id="ARBA00022452"/>
    </source>
</evidence>
<keyword evidence="2" id="KW-1134">Transmembrane beta strand</keyword>
<reference evidence="7 8" key="1">
    <citation type="submission" date="2022-07" db="EMBL/GenBank/DDBJ databases">
        <title>Bombella genomes.</title>
        <authorList>
            <person name="Harer L."/>
            <person name="Styblova S."/>
            <person name="Ehrmann M."/>
        </authorList>
    </citation>
    <scope>NUCLEOTIDE SEQUENCE [LARGE SCALE GENOMIC DNA]</scope>
    <source>
        <strain evidence="7 8">TMW 2.2556</strain>
    </source>
</reference>
<keyword evidence="3" id="KW-0472">Membrane</keyword>
<feature type="domain" description="Bacterial surface antigen (D15)" evidence="5">
    <location>
        <begin position="375"/>
        <end position="683"/>
    </location>
</feature>
<proteinExistence type="predicted"/>
<dbReference type="Pfam" id="PF07244">
    <property type="entry name" value="POTRA"/>
    <property type="match status" value="1"/>
</dbReference>
<feature type="chain" id="PRO_5046901301" evidence="4">
    <location>
        <begin position="33"/>
        <end position="683"/>
    </location>
</feature>
<dbReference type="InterPro" id="IPR000184">
    <property type="entry name" value="Bac_surfAg_D15"/>
</dbReference>
<keyword evidence="2" id="KW-0812">Transmembrane</keyword>
<evidence type="ECO:0000256" key="3">
    <source>
        <dbReference type="ARBA" id="ARBA00023136"/>
    </source>
</evidence>
<gene>
    <name evidence="7" type="ORF">NQF89_02290</name>
</gene>
<dbReference type="EMBL" id="JANIDX010000002">
    <property type="protein sequence ID" value="MCX5619256.1"/>
    <property type="molecule type" value="Genomic_DNA"/>
</dbReference>
<feature type="domain" description="POTRA" evidence="6">
    <location>
        <begin position="251"/>
        <end position="302"/>
    </location>
</feature>
<dbReference type="Pfam" id="PF01103">
    <property type="entry name" value="Omp85"/>
    <property type="match status" value="1"/>
</dbReference>